<evidence type="ECO:0000313" key="2">
    <source>
        <dbReference type="EMBL" id="KKL88051.1"/>
    </source>
</evidence>
<dbReference type="EMBL" id="LAZR01020673">
    <property type="protein sequence ID" value="KKL88051.1"/>
    <property type="molecule type" value="Genomic_DNA"/>
</dbReference>
<reference evidence="2" key="1">
    <citation type="journal article" date="2015" name="Nature">
        <title>Complex archaea that bridge the gap between prokaryotes and eukaryotes.</title>
        <authorList>
            <person name="Spang A."/>
            <person name="Saw J.H."/>
            <person name="Jorgensen S.L."/>
            <person name="Zaremba-Niedzwiedzka K."/>
            <person name="Martijn J."/>
            <person name="Lind A.E."/>
            <person name="van Eijk R."/>
            <person name="Schleper C."/>
            <person name="Guy L."/>
            <person name="Ettema T.J."/>
        </authorList>
    </citation>
    <scope>NUCLEOTIDE SEQUENCE</scope>
</reference>
<dbReference type="AlphaFoldDB" id="A0A0F9GC29"/>
<feature type="region of interest" description="Disordered" evidence="1">
    <location>
        <begin position="77"/>
        <end position="107"/>
    </location>
</feature>
<comment type="caution">
    <text evidence="2">The sequence shown here is derived from an EMBL/GenBank/DDBJ whole genome shotgun (WGS) entry which is preliminary data.</text>
</comment>
<organism evidence="2">
    <name type="scientific">marine sediment metagenome</name>
    <dbReference type="NCBI Taxonomy" id="412755"/>
    <lineage>
        <taxon>unclassified sequences</taxon>
        <taxon>metagenomes</taxon>
        <taxon>ecological metagenomes</taxon>
    </lineage>
</organism>
<protein>
    <submittedName>
        <fullName evidence="2">Uncharacterized protein</fullName>
    </submittedName>
</protein>
<sequence>PVRALAVHPRFERHNVEMLKPDTTALEISCSQRCGERGITLYSLSFTLAPKTFPLSSFEPGVANKLLRHPELHVKQLERRPEVLPGVTPAESPKAKAGKSKTRKKKD</sequence>
<evidence type="ECO:0000256" key="1">
    <source>
        <dbReference type="SAM" id="MobiDB-lite"/>
    </source>
</evidence>
<feature type="non-terminal residue" evidence="2">
    <location>
        <position position="1"/>
    </location>
</feature>
<feature type="compositionally biased region" description="Basic residues" evidence="1">
    <location>
        <begin position="96"/>
        <end position="107"/>
    </location>
</feature>
<gene>
    <name evidence="2" type="ORF">LCGC14_1928630</name>
</gene>
<name>A0A0F9GC29_9ZZZZ</name>
<accession>A0A0F9GC29</accession>
<proteinExistence type="predicted"/>